<dbReference type="PANTHER" id="PTHR47506">
    <property type="entry name" value="TRANSCRIPTIONAL REGULATORY PROTEIN"/>
    <property type="match status" value="1"/>
</dbReference>
<feature type="domain" description="HTH tetR-type" evidence="5">
    <location>
        <begin position="5"/>
        <end position="65"/>
    </location>
</feature>
<name>A0A6N7YQN4_9PSEU</name>
<dbReference type="InterPro" id="IPR036271">
    <property type="entry name" value="Tet_transcr_reg_TetR-rel_C_sf"/>
</dbReference>
<proteinExistence type="predicted"/>
<dbReference type="Pfam" id="PF00440">
    <property type="entry name" value="TetR_N"/>
    <property type="match status" value="1"/>
</dbReference>
<dbReference type="GO" id="GO:0003677">
    <property type="term" value="F:DNA binding"/>
    <property type="evidence" value="ECO:0007669"/>
    <property type="project" value="UniProtKB-UniRule"/>
</dbReference>
<evidence type="ECO:0000256" key="2">
    <source>
        <dbReference type="ARBA" id="ARBA00023125"/>
    </source>
</evidence>
<dbReference type="Gene3D" id="1.10.357.10">
    <property type="entry name" value="Tetracycline Repressor, domain 2"/>
    <property type="match status" value="1"/>
</dbReference>
<dbReference type="InterPro" id="IPR009057">
    <property type="entry name" value="Homeodomain-like_sf"/>
</dbReference>
<organism evidence="6 7">
    <name type="scientific">Amycolatopsis pithecellobii</name>
    <dbReference type="NCBI Taxonomy" id="664692"/>
    <lineage>
        <taxon>Bacteria</taxon>
        <taxon>Bacillati</taxon>
        <taxon>Actinomycetota</taxon>
        <taxon>Actinomycetes</taxon>
        <taxon>Pseudonocardiales</taxon>
        <taxon>Pseudonocardiaceae</taxon>
        <taxon>Amycolatopsis</taxon>
    </lineage>
</organism>
<keyword evidence="7" id="KW-1185">Reference proteome</keyword>
<feature type="DNA-binding region" description="H-T-H motif" evidence="4">
    <location>
        <begin position="28"/>
        <end position="47"/>
    </location>
</feature>
<dbReference type="SUPFAM" id="SSF48498">
    <property type="entry name" value="Tetracyclin repressor-like, C-terminal domain"/>
    <property type="match status" value="1"/>
</dbReference>
<evidence type="ECO:0000256" key="4">
    <source>
        <dbReference type="PROSITE-ProRule" id="PRU00335"/>
    </source>
</evidence>
<keyword evidence="2 4" id="KW-0238">DNA-binding</keyword>
<evidence type="ECO:0000256" key="3">
    <source>
        <dbReference type="ARBA" id="ARBA00023163"/>
    </source>
</evidence>
<evidence type="ECO:0000256" key="1">
    <source>
        <dbReference type="ARBA" id="ARBA00023015"/>
    </source>
</evidence>
<comment type="caution">
    <text evidence="6">The sequence shown here is derived from an EMBL/GenBank/DDBJ whole genome shotgun (WGS) entry which is preliminary data.</text>
</comment>
<dbReference type="PANTHER" id="PTHR47506:SF1">
    <property type="entry name" value="HTH-TYPE TRANSCRIPTIONAL REGULATOR YJDC"/>
    <property type="match status" value="1"/>
</dbReference>
<evidence type="ECO:0000313" key="6">
    <source>
        <dbReference type="EMBL" id="MTD54208.1"/>
    </source>
</evidence>
<protein>
    <submittedName>
        <fullName evidence="6">TetR family transcriptional regulator</fullName>
    </submittedName>
</protein>
<sequence length="193" mass="21184">MKTLTPAAQRVLDVAAELFYAKGIHAVGVDTIAAAAGVTKKTLYDRFGSKDELVGQYLAQRDKRWRAHVYEVVAGSPRTNPVRKPLLVFDALEEWLARESERGCGFVNAHAELPDKDHPGRRVIEAQKAWQLAYFRELVAGLRNPARLAESLYILLEGATVAESLGVVPGAVANAKRLARQLLEDAASTAPRR</sequence>
<gene>
    <name evidence="6" type="ORF">GKO32_09500</name>
</gene>
<reference evidence="6 7" key="1">
    <citation type="submission" date="2019-11" db="EMBL/GenBank/DDBJ databases">
        <title>Draft genome of Amycolatopsis RM579.</title>
        <authorList>
            <person name="Duangmal K."/>
            <person name="Mingma R."/>
        </authorList>
    </citation>
    <scope>NUCLEOTIDE SEQUENCE [LARGE SCALE GENOMIC DNA]</scope>
    <source>
        <strain evidence="6 7">RM579</strain>
    </source>
</reference>
<keyword evidence="3" id="KW-0804">Transcription</keyword>
<dbReference type="Proteomes" id="UP000440096">
    <property type="component" value="Unassembled WGS sequence"/>
</dbReference>
<dbReference type="InterPro" id="IPR001647">
    <property type="entry name" value="HTH_TetR"/>
</dbReference>
<dbReference type="SUPFAM" id="SSF46689">
    <property type="entry name" value="Homeodomain-like"/>
    <property type="match status" value="1"/>
</dbReference>
<dbReference type="PRINTS" id="PR00455">
    <property type="entry name" value="HTHTETR"/>
</dbReference>
<dbReference type="EMBL" id="WMBA01000010">
    <property type="protein sequence ID" value="MTD54208.1"/>
    <property type="molecule type" value="Genomic_DNA"/>
</dbReference>
<keyword evidence="1" id="KW-0805">Transcription regulation</keyword>
<evidence type="ECO:0000259" key="5">
    <source>
        <dbReference type="PROSITE" id="PS50977"/>
    </source>
</evidence>
<evidence type="ECO:0000313" key="7">
    <source>
        <dbReference type="Proteomes" id="UP000440096"/>
    </source>
</evidence>
<dbReference type="RefSeq" id="WP_312867739.1">
    <property type="nucleotide sequence ID" value="NZ_WMBA01000010.1"/>
</dbReference>
<dbReference type="PROSITE" id="PS50977">
    <property type="entry name" value="HTH_TETR_2"/>
    <property type="match status" value="1"/>
</dbReference>
<accession>A0A6N7YQN4</accession>
<dbReference type="AlphaFoldDB" id="A0A6N7YQN4"/>